<feature type="repeat" description="WD" evidence="3">
    <location>
        <begin position="655"/>
        <end position="696"/>
    </location>
</feature>
<dbReference type="PROSITE" id="PS00678">
    <property type="entry name" value="WD_REPEATS_1"/>
    <property type="match status" value="13"/>
</dbReference>
<dbReference type="Proteomes" id="UP000667802">
    <property type="component" value="Unassembled WGS sequence"/>
</dbReference>
<evidence type="ECO:0000259" key="4">
    <source>
        <dbReference type="PROSITE" id="PS50943"/>
    </source>
</evidence>
<feature type="repeat" description="WD" evidence="3">
    <location>
        <begin position="865"/>
        <end position="906"/>
    </location>
</feature>
<dbReference type="RefSeq" id="WP_208345213.1">
    <property type="nucleotide sequence ID" value="NZ_CAWQFN010000612.1"/>
</dbReference>
<feature type="repeat" description="WD" evidence="3">
    <location>
        <begin position="739"/>
        <end position="780"/>
    </location>
</feature>
<dbReference type="InterPro" id="IPR036322">
    <property type="entry name" value="WD40_repeat_dom_sf"/>
</dbReference>
<dbReference type="SUPFAM" id="SSF50978">
    <property type="entry name" value="WD40 repeat-like"/>
    <property type="match status" value="3"/>
</dbReference>
<dbReference type="PROSITE" id="PS50943">
    <property type="entry name" value="HTH_CROC1"/>
    <property type="match status" value="1"/>
</dbReference>
<accession>A0AAP5I1N1</accession>
<dbReference type="InterPro" id="IPR001680">
    <property type="entry name" value="WD40_rpt"/>
</dbReference>
<proteinExistence type="predicted"/>
<dbReference type="SUPFAM" id="SSF141571">
    <property type="entry name" value="Pentapeptide repeat-like"/>
    <property type="match status" value="1"/>
</dbReference>
<dbReference type="AlphaFoldDB" id="A0AAP5I1N1"/>
<organism evidence="5 6">
    <name type="scientific">Aetokthonos hydrillicola Thurmond2011</name>
    <dbReference type="NCBI Taxonomy" id="2712845"/>
    <lineage>
        <taxon>Bacteria</taxon>
        <taxon>Bacillati</taxon>
        <taxon>Cyanobacteriota</taxon>
        <taxon>Cyanophyceae</taxon>
        <taxon>Nostocales</taxon>
        <taxon>Hapalosiphonaceae</taxon>
        <taxon>Aetokthonos</taxon>
    </lineage>
</organism>
<feature type="repeat" description="WD" evidence="3">
    <location>
        <begin position="1033"/>
        <end position="1074"/>
    </location>
</feature>
<dbReference type="Pfam" id="PF00400">
    <property type="entry name" value="WD40"/>
    <property type="match status" value="9"/>
</dbReference>
<dbReference type="InterPro" id="IPR002182">
    <property type="entry name" value="NB-ARC"/>
</dbReference>
<evidence type="ECO:0000256" key="2">
    <source>
        <dbReference type="ARBA" id="ARBA00022737"/>
    </source>
</evidence>
<dbReference type="EMBL" id="JAALHA020000001">
    <property type="protein sequence ID" value="MDR9893483.1"/>
    <property type="molecule type" value="Genomic_DNA"/>
</dbReference>
<evidence type="ECO:0000313" key="5">
    <source>
        <dbReference type="EMBL" id="MDR9893483.1"/>
    </source>
</evidence>
<gene>
    <name evidence="5" type="ORF">G7B40_002625</name>
</gene>
<keyword evidence="2" id="KW-0677">Repeat</keyword>
<dbReference type="PRINTS" id="PR00364">
    <property type="entry name" value="DISEASERSIST"/>
</dbReference>
<dbReference type="SMART" id="SM00320">
    <property type="entry name" value="WD40"/>
    <property type="match status" value="14"/>
</dbReference>
<dbReference type="PROSITE" id="PS50082">
    <property type="entry name" value="WD_REPEATS_2"/>
    <property type="match status" value="14"/>
</dbReference>
<keyword evidence="6" id="KW-1185">Reference proteome</keyword>
<dbReference type="InterPro" id="IPR019775">
    <property type="entry name" value="WD40_repeat_CS"/>
</dbReference>
<feature type="repeat" description="WD" evidence="3">
    <location>
        <begin position="1075"/>
        <end position="1116"/>
    </location>
</feature>
<feature type="domain" description="HTH cro/C1-type" evidence="4">
    <location>
        <begin position="41"/>
        <end position="85"/>
    </location>
</feature>
<sequence>MNRQKKQKRNRGLILTRQGWQKLQNAKLEQEFKEKNSSRFTIEELSDRAGITPVTFRKVMSREVGVDKQTLMRLFTAFGLELDKIDYTKPSPDLVTQEGLKTPERIDWGEAVCVSMFYGRTEELNTLVQWLMKDRCRVVALLGMGGIGKTCLAVKLAEEVQRCFEYVIWRSLYNAPPVFELLANLIQFVSNEQVLETELPKNLEGRILHLIHYLQQHRCLIILDNVETIMQGGVYAGFYREGYEGYGQLIKQVGEIAHESTLLLTSREKPRDLASLEGQALPVRSFYVSGLEATAGHKIFELKGLYGSESELTTVVARYTGNALALKIAATMIKDVFDGNISEFLKQDTTVFGDISHLLDQQFSRLSNLEKDIIYWLAINREPVSLSELREDIVSRIPVQKLLEALESLAWRCLIDKATPTLIQKSTAFTLQPVVMEYATQRMIEQVCEEIKTENIDIFRCHALMKATAKDYVRETQIRLIIKPVINELLTVFRNKKGIENKLKQMLAKLQETSPQEQSYTAGNILNLFCHLETELSGYDFSSLCVWQADLRNVKLHNVNFAHADLAKCVFAETLGGIFSVAFSKNGELLATGDTNGDIRLWEAANRRQLLVCKGHTGWVCAVTFSPDGKVIASASKDQTVKLWDTSNGQCLSSLQDHIGEIWSVAFSADGHMLASAGEDETVKLWNVHTSQCIQTLRIRGGRVWSVAFSPDSHILASSSDDHMIRLWNAKNFECFRTLKGHTHLVWSVAFSADGQILASASHDRTVKLWDISTGSCVQTLQGHTDWVHSVAFHPNSCMVASSSEDKTIKLWDISTGKCLKTLDSEGQGVWSVAFSPDGQTLVSGYDDQVMRLWDVNNGHCLQTWRGNMNGVWFITFSSNGQILASAHGDQAVNLWDVSTGECLRTLTGHRGIVTSVTFNPDGQILASASADQTVKVWDVHTGQCIKTLRGHTSRVTCVAFSPRENLLASGSYDSLINLWDIKTGRCLQTLQAHTHRIWSVAFSPNGQILASGSHDKTVKLWDVSSGKYLQSLEGHTNWIWSVTFSPNGRMLASGSGDHSIKLWDISIGRCIATLPGLKDSIYSTAFSHNGNMLASAHGNSVVKLWDINTGQCLRTLEGHNKWVWSVVFSPNGKILASSSEDATIKLWDVETGDCIKTIQTPNLYERMKITGIKSLTEAQKNTLKTLGAFECRDQ</sequence>
<comment type="caution">
    <text evidence="5">The sequence shown here is derived from an EMBL/GenBank/DDBJ whole genome shotgun (WGS) entry which is preliminary data.</text>
</comment>
<dbReference type="InterPro" id="IPR027417">
    <property type="entry name" value="P-loop_NTPase"/>
</dbReference>
<feature type="repeat" description="WD" evidence="3">
    <location>
        <begin position="1117"/>
        <end position="1158"/>
    </location>
</feature>
<evidence type="ECO:0000256" key="1">
    <source>
        <dbReference type="ARBA" id="ARBA00022574"/>
    </source>
</evidence>
<name>A0AAP5I1N1_9CYAN</name>
<dbReference type="GO" id="GO:0043531">
    <property type="term" value="F:ADP binding"/>
    <property type="evidence" value="ECO:0007669"/>
    <property type="project" value="InterPro"/>
</dbReference>
<dbReference type="Gene3D" id="2.130.10.10">
    <property type="entry name" value="YVTN repeat-like/Quinoprotein amine dehydrogenase"/>
    <property type="match status" value="7"/>
</dbReference>
<dbReference type="Pfam" id="PF25173">
    <property type="entry name" value="Beta-prop_WDR3_1st"/>
    <property type="match status" value="1"/>
</dbReference>
<feature type="repeat" description="WD" evidence="3">
    <location>
        <begin position="697"/>
        <end position="738"/>
    </location>
</feature>
<dbReference type="CDD" id="cd00200">
    <property type="entry name" value="WD40"/>
    <property type="match status" value="3"/>
</dbReference>
<dbReference type="PANTHER" id="PTHR19879">
    <property type="entry name" value="TRANSCRIPTION INITIATION FACTOR TFIID"/>
    <property type="match status" value="1"/>
</dbReference>
<feature type="repeat" description="WD" evidence="3">
    <location>
        <begin position="571"/>
        <end position="612"/>
    </location>
</feature>
<dbReference type="Pfam" id="PF00931">
    <property type="entry name" value="NB-ARC"/>
    <property type="match status" value="1"/>
</dbReference>
<feature type="repeat" description="WD" evidence="3">
    <location>
        <begin position="907"/>
        <end position="948"/>
    </location>
</feature>
<feature type="repeat" description="WD" evidence="3">
    <location>
        <begin position="781"/>
        <end position="822"/>
    </location>
</feature>
<keyword evidence="1 3" id="KW-0853">WD repeat</keyword>
<evidence type="ECO:0000256" key="3">
    <source>
        <dbReference type="PROSITE-ProRule" id="PRU00221"/>
    </source>
</evidence>
<dbReference type="PANTHER" id="PTHR19879:SF9">
    <property type="entry name" value="TRANSCRIPTION INITIATION FACTOR TFIID SUBUNIT 5"/>
    <property type="match status" value="1"/>
</dbReference>
<feature type="repeat" description="WD" evidence="3">
    <location>
        <begin position="613"/>
        <end position="654"/>
    </location>
</feature>
<dbReference type="InterPro" id="IPR015943">
    <property type="entry name" value="WD40/YVTN_repeat-like_dom_sf"/>
</dbReference>
<protein>
    <submittedName>
        <fullName evidence="5">NB-ARC domain-containing protein</fullName>
    </submittedName>
</protein>
<feature type="repeat" description="WD" evidence="3">
    <location>
        <begin position="991"/>
        <end position="1032"/>
    </location>
</feature>
<dbReference type="PROSITE" id="PS50294">
    <property type="entry name" value="WD_REPEATS_REGION"/>
    <property type="match status" value="14"/>
</dbReference>
<dbReference type="PRINTS" id="PR00320">
    <property type="entry name" value="GPROTEINBRPT"/>
</dbReference>
<feature type="repeat" description="WD" evidence="3">
    <location>
        <begin position="949"/>
        <end position="990"/>
    </location>
</feature>
<dbReference type="InterPro" id="IPR001387">
    <property type="entry name" value="Cro/C1-type_HTH"/>
</dbReference>
<reference evidence="6" key="1">
    <citation type="journal article" date="2021" name="Science">
        <title>Hunting the eagle killer: A cyanobacterial neurotoxin causes vacuolar myelinopathy.</title>
        <authorList>
            <person name="Breinlinger S."/>
            <person name="Phillips T.J."/>
            <person name="Haram B.N."/>
            <person name="Mares J."/>
            <person name="Martinez Yerena J.A."/>
            <person name="Hrouzek P."/>
            <person name="Sobotka R."/>
            <person name="Henderson W.M."/>
            <person name="Schmieder P."/>
            <person name="Williams S.M."/>
            <person name="Lauderdale J.D."/>
            <person name="Wilde H.D."/>
            <person name="Gerrin W."/>
            <person name="Kust A."/>
            <person name="Washington J.W."/>
            <person name="Wagner C."/>
            <person name="Geier B."/>
            <person name="Liebeke M."/>
            <person name="Enke H."/>
            <person name="Niedermeyer T.H.J."/>
            <person name="Wilde S.B."/>
        </authorList>
    </citation>
    <scope>NUCLEOTIDE SEQUENCE [LARGE SCALE GENOMIC DNA]</scope>
    <source>
        <strain evidence="6">Thurmond2011</strain>
    </source>
</reference>
<dbReference type="InterPro" id="IPR020472">
    <property type="entry name" value="WD40_PAC1"/>
</dbReference>
<dbReference type="SUPFAM" id="SSF52540">
    <property type="entry name" value="P-loop containing nucleoside triphosphate hydrolases"/>
    <property type="match status" value="1"/>
</dbReference>
<dbReference type="Gene3D" id="3.40.50.300">
    <property type="entry name" value="P-loop containing nucleotide triphosphate hydrolases"/>
    <property type="match status" value="1"/>
</dbReference>
<evidence type="ECO:0000313" key="6">
    <source>
        <dbReference type="Proteomes" id="UP000667802"/>
    </source>
</evidence>
<feature type="repeat" description="WD" evidence="3">
    <location>
        <begin position="823"/>
        <end position="864"/>
    </location>
</feature>